<dbReference type="Proteomes" id="UP000254425">
    <property type="component" value="Chromosome"/>
</dbReference>
<keyword evidence="2" id="KW-0812">Transmembrane</keyword>
<evidence type="ECO:0000256" key="2">
    <source>
        <dbReference type="SAM" id="Phobius"/>
    </source>
</evidence>
<dbReference type="KEGG" id="sarm:DVA86_07695"/>
<sequence>MTDQAPPKKRALTWRMRPRTRKTWLFCHVAISVGWLGGAYAMLMMAIAARTSAGEHLRPAAYELMHLSDTVIMIPCALGTLITGLVTGLYGKWRVLHHWWVLDKLVLTVGAAVFAYVYIAQSVKEALARTEADYAADIGVLEDGVIAGSAGMLVLLTTTTLLSTFKPWGRTRWGRRAKDSRQPGAAPRPERRERPERQRAVGRTQGASAARTESAAQGVSSGGGTP</sequence>
<keyword evidence="2" id="KW-1133">Transmembrane helix</keyword>
<protein>
    <recommendedName>
        <fullName evidence="5">DUF2269 domain-containing protein</fullName>
    </recommendedName>
</protein>
<feature type="transmembrane region" description="Helical" evidence="2">
    <location>
        <begin position="101"/>
        <end position="119"/>
    </location>
</feature>
<keyword evidence="4" id="KW-1185">Reference proteome</keyword>
<accession>A0A345XLN3</accession>
<keyword evidence="2" id="KW-0472">Membrane</keyword>
<proteinExistence type="predicted"/>
<organism evidence="3 4">
    <name type="scientific">Streptomyces armeniacus</name>
    <dbReference type="NCBI Taxonomy" id="83291"/>
    <lineage>
        <taxon>Bacteria</taxon>
        <taxon>Bacillati</taxon>
        <taxon>Actinomycetota</taxon>
        <taxon>Actinomycetes</taxon>
        <taxon>Kitasatosporales</taxon>
        <taxon>Streptomycetaceae</taxon>
        <taxon>Streptomyces</taxon>
    </lineage>
</organism>
<dbReference type="AlphaFoldDB" id="A0A345XLN3"/>
<dbReference type="RefSeq" id="WP_208876832.1">
    <property type="nucleotide sequence ID" value="NZ_CP031320.1"/>
</dbReference>
<feature type="transmembrane region" description="Helical" evidence="2">
    <location>
        <begin position="70"/>
        <end position="89"/>
    </location>
</feature>
<feature type="transmembrane region" description="Helical" evidence="2">
    <location>
        <begin position="25"/>
        <end position="50"/>
    </location>
</feature>
<feature type="region of interest" description="Disordered" evidence="1">
    <location>
        <begin position="173"/>
        <end position="226"/>
    </location>
</feature>
<gene>
    <name evidence="3" type="ORF">DVA86_07695</name>
</gene>
<evidence type="ECO:0000313" key="3">
    <source>
        <dbReference type="EMBL" id="AXK32549.1"/>
    </source>
</evidence>
<feature type="compositionally biased region" description="Basic and acidic residues" evidence="1">
    <location>
        <begin position="188"/>
        <end position="199"/>
    </location>
</feature>
<evidence type="ECO:0000256" key="1">
    <source>
        <dbReference type="SAM" id="MobiDB-lite"/>
    </source>
</evidence>
<evidence type="ECO:0000313" key="4">
    <source>
        <dbReference type="Proteomes" id="UP000254425"/>
    </source>
</evidence>
<dbReference type="EMBL" id="CP031320">
    <property type="protein sequence ID" value="AXK32549.1"/>
    <property type="molecule type" value="Genomic_DNA"/>
</dbReference>
<feature type="transmembrane region" description="Helical" evidence="2">
    <location>
        <begin position="145"/>
        <end position="165"/>
    </location>
</feature>
<evidence type="ECO:0008006" key="5">
    <source>
        <dbReference type="Google" id="ProtNLM"/>
    </source>
</evidence>
<reference evidence="3 4" key="1">
    <citation type="submission" date="2018-07" db="EMBL/GenBank/DDBJ databases">
        <title>Draft genome of the type strain Streptomyces armeniacus ATCC 15676.</title>
        <authorList>
            <person name="Labana P."/>
            <person name="Gosse J.T."/>
            <person name="Boddy C.N."/>
        </authorList>
    </citation>
    <scope>NUCLEOTIDE SEQUENCE [LARGE SCALE GENOMIC DNA]</scope>
    <source>
        <strain evidence="3 4">ATCC 15676</strain>
    </source>
</reference>
<name>A0A345XLN3_9ACTN</name>